<dbReference type="InterPro" id="IPR001991">
    <property type="entry name" value="Na-dicarboxylate_symporter"/>
</dbReference>
<evidence type="ECO:0000313" key="7">
    <source>
        <dbReference type="EMBL" id="EKC27684.1"/>
    </source>
</evidence>
<dbReference type="AlphaFoldDB" id="K1Q8K8"/>
<evidence type="ECO:0000256" key="5">
    <source>
        <dbReference type="ARBA" id="ARBA00023136"/>
    </source>
</evidence>
<keyword evidence="5" id="KW-0472">Membrane</keyword>
<gene>
    <name evidence="7" type="ORF">CGI_10013838</name>
</gene>
<dbReference type="GO" id="GO:0016020">
    <property type="term" value="C:membrane"/>
    <property type="evidence" value="ECO:0007669"/>
    <property type="project" value="UniProtKB-SubCell"/>
</dbReference>
<sequence>MPLGVSNILLIGLLSAVGSLAVPSVPSASIVSILVVLSSLDVQVHNIGLLMALEWYNDRIRTTSNTMTIIVGAVVIDKLCKATLSDSQESALETKTIDTEASIQVVNENGVTESEKL</sequence>
<protein>
    <recommendedName>
        <fullName evidence="6">Amino acid transporter</fullName>
    </recommendedName>
</protein>
<name>K1Q8K8_MAGGI</name>
<dbReference type="Pfam" id="PF00375">
    <property type="entry name" value="SDF"/>
    <property type="match status" value="1"/>
</dbReference>
<keyword evidence="2 6" id="KW-0813">Transport</keyword>
<evidence type="ECO:0000256" key="4">
    <source>
        <dbReference type="ARBA" id="ARBA00022989"/>
    </source>
</evidence>
<dbReference type="HOGENOM" id="CLU_2087120_0_0_1"/>
<dbReference type="PANTHER" id="PTHR11958">
    <property type="entry name" value="SODIUM/DICARBOXYLATE SYMPORTER-RELATED"/>
    <property type="match status" value="1"/>
</dbReference>
<dbReference type="SUPFAM" id="SSF118215">
    <property type="entry name" value="Proton glutamate symport protein"/>
    <property type="match status" value="1"/>
</dbReference>
<comment type="similarity">
    <text evidence="6">Belongs to the dicarboxylate/amino acid:cation symporter (DAACS) (TC 2.A.23) family.</text>
</comment>
<keyword evidence="6" id="KW-0769">Symport</keyword>
<organism evidence="7">
    <name type="scientific">Magallana gigas</name>
    <name type="common">Pacific oyster</name>
    <name type="synonym">Crassostrea gigas</name>
    <dbReference type="NCBI Taxonomy" id="29159"/>
    <lineage>
        <taxon>Eukaryota</taxon>
        <taxon>Metazoa</taxon>
        <taxon>Spiralia</taxon>
        <taxon>Lophotrochozoa</taxon>
        <taxon>Mollusca</taxon>
        <taxon>Bivalvia</taxon>
        <taxon>Autobranchia</taxon>
        <taxon>Pteriomorphia</taxon>
        <taxon>Ostreida</taxon>
        <taxon>Ostreoidea</taxon>
        <taxon>Ostreidae</taxon>
        <taxon>Magallana</taxon>
    </lineage>
</organism>
<proteinExistence type="inferred from homology"/>
<dbReference type="GO" id="GO:0015293">
    <property type="term" value="F:symporter activity"/>
    <property type="evidence" value="ECO:0007669"/>
    <property type="project" value="UniProtKB-UniRule"/>
</dbReference>
<dbReference type="InterPro" id="IPR050746">
    <property type="entry name" value="DAACS"/>
</dbReference>
<accession>K1Q8K8</accession>
<evidence type="ECO:0000256" key="6">
    <source>
        <dbReference type="RuleBase" id="RU361216"/>
    </source>
</evidence>
<dbReference type="InParanoid" id="K1Q8K8"/>
<keyword evidence="3" id="KW-0812">Transmembrane</keyword>
<keyword evidence="4" id="KW-1133">Transmembrane helix</keyword>
<evidence type="ECO:0000256" key="3">
    <source>
        <dbReference type="ARBA" id="ARBA00022692"/>
    </source>
</evidence>
<dbReference type="EMBL" id="JH817588">
    <property type="protein sequence ID" value="EKC27684.1"/>
    <property type="molecule type" value="Genomic_DNA"/>
</dbReference>
<evidence type="ECO:0000256" key="2">
    <source>
        <dbReference type="ARBA" id="ARBA00022448"/>
    </source>
</evidence>
<dbReference type="Gene3D" id="1.10.3860.10">
    <property type="entry name" value="Sodium:dicarboxylate symporter"/>
    <property type="match status" value="1"/>
</dbReference>
<dbReference type="PANTHER" id="PTHR11958:SF63">
    <property type="entry name" value="AMINO ACID TRANSPORTER"/>
    <property type="match status" value="1"/>
</dbReference>
<comment type="subcellular location">
    <subcellularLocation>
        <location evidence="1 6">Membrane</location>
        <topology evidence="1 6">Multi-pass membrane protein</topology>
    </subcellularLocation>
</comment>
<evidence type="ECO:0000256" key="1">
    <source>
        <dbReference type="ARBA" id="ARBA00004141"/>
    </source>
</evidence>
<reference evidence="7" key="1">
    <citation type="journal article" date="2012" name="Nature">
        <title>The oyster genome reveals stress adaptation and complexity of shell formation.</title>
        <authorList>
            <person name="Zhang G."/>
            <person name="Fang X."/>
            <person name="Guo X."/>
            <person name="Li L."/>
            <person name="Luo R."/>
            <person name="Xu F."/>
            <person name="Yang P."/>
            <person name="Zhang L."/>
            <person name="Wang X."/>
            <person name="Qi H."/>
            <person name="Xiong Z."/>
            <person name="Que H."/>
            <person name="Xie Y."/>
            <person name="Holland P.W."/>
            <person name="Paps J."/>
            <person name="Zhu Y."/>
            <person name="Wu F."/>
            <person name="Chen Y."/>
            <person name="Wang J."/>
            <person name="Peng C."/>
            <person name="Meng J."/>
            <person name="Yang L."/>
            <person name="Liu J."/>
            <person name="Wen B."/>
            <person name="Zhang N."/>
            <person name="Huang Z."/>
            <person name="Zhu Q."/>
            <person name="Feng Y."/>
            <person name="Mount A."/>
            <person name="Hedgecock D."/>
            <person name="Xu Z."/>
            <person name="Liu Y."/>
            <person name="Domazet-Loso T."/>
            <person name="Du Y."/>
            <person name="Sun X."/>
            <person name="Zhang S."/>
            <person name="Liu B."/>
            <person name="Cheng P."/>
            <person name="Jiang X."/>
            <person name="Li J."/>
            <person name="Fan D."/>
            <person name="Wang W."/>
            <person name="Fu W."/>
            <person name="Wang T."/>
            <person name="Wang B."/>
            <person name="Zhang J."/>
            <person name="Peng Z."/>
            <person name="Li Y."/>
            <person name="Li N."/>
            <person name="Wang J."/>
            <person name="Chen M."/>
            <person name="He Y."/>
            <person name="Tan F."/>
            <person name="Song X."/>
            <person name="Zheng Q."/>
            <person name="Huang R."/>
            <person name="Yang H."/>
            <person name="Du X."/>
            <person name="Chen L."/>
            <person name="Yang M."/>
            <person name="Gaffney P.M."/>
            <person name="Wang S."/>
            <person name="Luo L."/>
            <person name="She Z."/>
            <person name="Ming Y."/>
            <person name="Huang W."/>
            <person name="Zhang S."/>
            <person name="Huang B."/>
            <person name="Zhang Y."/>
            <person name="Qu T."/>
            <person name="Ni P."/>
            <person name="Miao G."/>
            <person name="Wang J."/>
            <person name="Wang Q."/>
            <person name="Steinberg C.E."/>
            <person name="Wang H."/>
            <person name="Li N."/>
            <person name="Qian L."/>
            <person name="Zhang G."/>
            <person name="Li Y."/>
            <person name="Yang H."/>
            <person name="Liu X."/>
            <person name="Wang J."/>
            <person name="Yin Y."/>
            <person name="Wang J."/>
        </authorList>
    </citation>
    <scope>NUCLEOTIDE SEQUENCE [LARGE SCALE GENOMIC DNA]</scope>
    <source>
        <strain evidence="7">05x7-T-G4-1.051#20</strain>
    </source>
</reference>
<dbReference type="InterPro" id="IPR036458">
    <property type="entry name" value="Na:dicarbo_symporter_sf"/>
</dbReference>